<dbReference type="PANTHER" id="PTHR10927:SF1">
    <property type="entry name" value="RIBOSOME MATURATION PROTEIN SBDS"/>
    <property type="match status" value="1"/>
</dbReference>
<dbReference type="GO" id="GO:0005634">
    <property type="term" value="C:nucleus"/>
    <property type="evidence" value="ECO:0007669"/>
    <property type="project" value="UniProtKB-SubCell"/>
</dbReference>
<dbReference type="Pfam" id="PF20268">
    <property type="entry name" value="SBDS_C"/>
    <property type="match status" value="1"/>
</dbReference>
<dbReference type="GO" id="GO:0005737">
    <property type="term" value="C:cytoplasm"/>
    <property type="evidence" value="ECO:0007669"/>
    <property type="project" value="UniProtKB-SubCell"/>
</dbReference>
<dbReference type="GeneID" id="14921410"/>
<dbReference type="OrthoDB" id="10253092at2759"/>
<dbReference type="VEuPathDB" id="AmoebaDB:ACA1_052360"/>
<evidence type="ECO:0000259" key="10">
    <source>
        <dbReference type="Pfam" id="PF09377"/>
    </source>
</evidence>
<dbReference type="Gene3D" id="3.30.1250.10">
    <property type="entry name" value="Ribosome maturation protein SBDS, N-terminal domain"/>
    <property type="match status" value="1"/>
</dbReference>
<comment type="subunit">
    <text evidence="7">Associates with the 60S ribosomal subunit.</text>
</comment>
<dbReference type="InterPro" id="IPR002140">
    <property type="entry name" value="Sdo1/SBDS"/>
</dbReference>
<dbReference type="InterPro" id="IPR019783">
    <property type="entry name" value="SDO1/SBDS_N"/>
</dbReference>
<comment type="subcellular location">
    <subcellularLocation>
        <location evidence="2">Cytoplasm</location>
    </subcellularLocation>
    <subcellularLocation>
        <location evidence="1">Nucleus</location>
    </subcellularLocation>
</comment>
<evidence type="ECO:0000313" key="13">
    <source>
        <dbReference type="Proteomes" id="UP000011083"/>
    </source>
</evidence>
<dbReference type="GO" id="GO:0042256">
    <property type="term" value="P:cytosolic ribosome assembly"/>
    <property type="evidence" value="ECO:0007669"/>
    <property type="project" value="InterPro"/>
</dbReference>
<feature type="domain" description="Ribosome maturation protein SDO1/SBDS central" evidence="10">
    <location>
        <begin position="111"/>
        <end position="174"/>
    </location>
</feature>
<dbReference type="Gene3D" id="1.10.10.900">
    <property type="entry name" value="SBDS protein C-terminal domain, subdomain 1"/>
    <property type="match status" value="1"/>
</dbReference>
<reference evidence="12 13" key="1">
    <citation type="journal article" date="2013" name="Genome Biol.">
        <title>Genome of Acanthamoeba castellanii highlights extensive lateral gene transfer and early evolution of tyrosine kinase signaling.</title>
        <authorList>
            <person name="Clarke M."/>
            <person name="Lohan A.J."/>
            <person name="Liu B."/>
            <person name="Lagkouvardos I."/>
            <person name="Roy S."/>
            <person name="Zafar N."/>
            <person name="Bertelli C."/>
            <person name="Schilde C."/>
            <person name="Kianianmomeni A."/>
            <person name="Burglin T.R."/>
            <person name="Frech C."/>
            <person name="Turcotte B."/>
            <person name="Kopec K.O."/>
            <person name="Synnott J.M."/>
            <person name="Choo C."/>
            <person name="Paponov I."/>
            <person name="Finkler A."/>
            <person name="Soon Heng Tan C."/>
            <person name="Hutchins A.P."/>
            <person name="Weinmeier T."/>
            <person name="Rattei T."/>
            <person name="Chu J.S."/>
            <person name="Gimenez G."/>
            <person name="Irimia M."/>
            <person name="Rigden D.J."/>
            <person name="Fitzpatrick D.A."/>
            <person name="Lorenzo-Morales J."/>
            <person name="Bateman A."/>
            <person name="Chiu C.H."/>
            <person name="Tang P."/>
            <person name="Hegemann P."/>
            <person name="Fromm H."/>
            <person name="Raoult D."/>
            <person name="Greub G."/>
            <person name="Miranda-Saavedra D."/>
            <person name="Chen N."/>
            <person name="Nash P."/>
            <person name="Ginger M.L."/>
            <person name="Horn M."/>
            <person name="Schaap P."/>
            <person name="Caler L."/>
            <person name="Loftus B."/>
        </authorList>
    </citation>
    <scope>NUCLEOTIDE SEQUENCE [LARGE SCALE GENOMIC DNA]</scope>
    <source>
        <strain evidence="12 13">Neff</strain>
    </source>
</reference>
<keyword evidence="13" id="KW-1185">Reference proteome</keyword>
<dbReference type="Gene3D" id="3.30.70.240">
    <property type="match status" value="1"/>
</dbReference>
<dbReference type="Proteomes" id="UP000011083">
    <property type="component" value="Unassembled WGS sequence"/>
</dbReference>
<protein>
    <recommendedName>
        <fullName evidence="14">Ribosome maturation protein SBDS</fullName>
    </recommendedName>
</protein>
<dbReference type="PANTHER" id="PTHR10927">
    <property type="entry name" value="RIBOSOME MATURATION PROTEIN SBDS"/>
    <property type="match status" value="1"/>
</dbReference>
<comment type="similarity">
    <text evidence="3">Belongs to the SDO1/SBDS family.</text>
</comment>
<feature type="coiled-coil region" evidence="8">
    <location>
        <begin position="184"/>
        <end position="211"/>
    </location>
</feature>
<evidence type="ECO:0000313" key="12">
    <source>
        <dbReference type="EMBL" id="ELR20547.1"/>
    </source>
</evidence>
<keyword evidence="8" id="KW-0175">Coiled coil</keyword>
<dbReference type="InterPro" id="IPR018978">
    <property type="entry name" value="SDO1/SBDS_central"/>
</dbReference>
<sequence length="255" mass="29053">MSGKIFTPVNQVRFTNVAVVRLQRSGKRFEIACYKNKVIEWRKKITTDLDEVLQTPTIFTNVGKGVIAKKAELSKAFNTTDQEKIIQMILDKGEIQVSTEERKLQLDNSFKDIAQIVVEKCINPETGRPLTVGMVEKAMKDIHYSVKAGKSPKQQALDVIRLLREKSDFPIARAPMRMKMILPEGDLDKVKTELKDEIQKIEREDKNGERREVVILIDPSNFRFVEETIKKQTNEAGAVEVLTLIVHSEGESNIE</sequence>
<evidence type="ECO:0000256" key="3">
    <source>
        <dbReference type="ARBA" id="ARBA00007433"/>
    </source>
</evidence>
<evidence type="ECO:0000259" key="11">
    <source>
        <dbReference type="Pfam" id="PF20268"/>
    </source>
</evidence>
<dbReference type="AlphaFoldDB" id="L8H5P7"/>
<evidence type="ECO:0000256" key="1">
    <source>
        <dbReference type="ARBA" id="ARBA00004123"/>
    </source>
</evidence>
<evidence type="ECO:0000256" key="6">
    <source>
        <dbReference type="ARBA" id="ARBA00023242"/>
    </source>
</evidence>
<gene>
    <name evidence="12" type="ORF">ACA1_052360</name>
</gene>
<dbReference type="KEGG" id="acan:ACA1_052360"/>
<dbReference type="InterPro" id="IPR046928">
    <property type="entry name" value="SDO1/SBDS_C"/>
</dbReference>
<evidence type="ECO:0000256" key="5">
    <source>
        <dbReference type="ARBA" id="ARBA00022517"/>
    </source>
</evidence>
<evidence type="ECO:0000256" key="8">
    <source>
        <dbReference type="SAM" id="Coils"/>
    </source>
</evidence>
<evidence type="ECO:0000256" key="4">
    <source>
        <dbReference type="ARBA" id="ARBA00022490"/>
    </source>
</evidence>
<evidence type="ECO:0000256" key="7">
    <source>
        <dbReference type="ARBA" id="ARBA00049708"/>
    </source>
</evidence>
<dbReference type="InterPro" id="IPR039100">
    <property type="entry name" value="Sdo1/SBDS-like"/>
</dbReference>
<dbReference type="FunFam" id="3.30.1250.10:FF:000001">
    <property type="entry name" value="SBDS, ribosome maturation factor"/>
    <property type="match status" value="1"/>
</dbReference>
<dbReference type="RefSeq" id="XP_004343950.1">
    <property type="nucleotide sequence ID" value="XM_004343900.1"/>
</dbReference>
<name>L8H5P7_ACACF</name>
<dbReference type="Pfam" id="PF09377">
    <property type="entry name" value="SBDS_domain_II"/>
    <property type="match status" value="1"/>
</dbReference>
<dbReference type="OMA" id="AVNPQMD"/>
<keyword evidence="5" id="KW-0690">Ribosome biogenesis</keyword>
<dbReference type="SUPFAM" id="SSF109728">
    <property type="entry name" value="Hypothetical protein AF0491, middle domain"/>
    <property type="match status" value="1"/>
</dbReference>
<dbReference type="SUPFAM" id="SSF89895">
    <property type="entry name" value="FYSH domain"/>
    <property type="match status" value="1"/>
</dbReference>
<evidence type="ECO:0000259" key="9">
    <source>
        <dbReference type="Pfam" id="PF01172"/>
    </source>
</evidence>
<evidence type="ECO:0008006" key="14">
    <source>
        <dbReference type="Google" id="ProtNLM"/>
    </source>
</evidence>
<dbReference type="Pfam" id="PF01172">
    <property type="entry name" value="SBDS_N"/>
    <property type="match status" value="1"/>
</dbReference>
<feature type="domain" description="Ribosome maturation protein SDO1/SBDS C-terminal" evidence="11">
    <location>
        <begin position="176"/>
        <end position="243"/>
    </location>
</feature>
<dbReference type="STRING" id="1257118.L8H5P7"/>
<dbReference type="NCBIfam" id="TIGR00291">
    <property type="entry name" value="RNA_SBDS"/>
    <property type="match status" value="1"/>
</dbReference>
<proteinExistence type="inferred from homology"/>
<keyword evidence="4" id="KW-0963">Cytoplasm</keyword>
<keyword evidence="6" id="KW-0539">Nucleus</keyword>
<dbReference type="InterPro" id="IPR036786">
    <property type="entry name" value="Ribosome_mat_SBDS_N_sf"/>
</dbReference>
<dbReference type="EMBL" id="KB007909">
    <property type="protein sequence ID" value="ELR20547.1"/>
    <property type="molecule type" value="Genomic_DNA"/>
</dbReference>
<accession>L8H5P7</accession>
<evidence type="ECO:0000256" key="2">
    <source>
        <dbReference type="ARBA" id="ARBA00004496"/>
    </source>
</evidence>
<organism evidence="12 13">
    <name type="scientific">Acanthamoeba castellanii (strain ATCC 30010 / Neff)</name>
    <dbReference type="NCBI Taxonomy" id="1257118"/>
    <lineage>
        <taxon>Eukaryota</taxon>
        <taxon>Amoebozoa</taxon>
        <taxon>Discosea</taxon>
        <taxon>Longamoebia</taxon>
        <taxon>Centramoebida</taxon>
        <taxon>Acanthamoebidae</taxon>
        <taxon>Acanthamoeba</taxon>
    </lineage>
</organism>
<dbReference type="InterPro" id="IPR037188">
    <property type="entry name" value="Sdo1/SBDS_central_sf"/>
</dbReference>
<feature type="domain" description="Ribosome maturation protein SDO1/SBDS N-terminal" evidence="9">
    <location>
        <begin position="16"/>
        <end position="103"/>
    </location>
</feature>